<dbReference type="Proteomes" id="UP000236161">
    <property type="component" value="Unassembled WGS sequence"/>
</dbReference>
<dbReference type="EMBL" id="KZ451898">
    <property type="protein sequence ID" value="PKA65053.1"/>
    <property type="molecule type" value="Genomic_DNA"/>
</dbReference>
<dbReference type="NCBIfam" id="TIGR00756">
    <property type="entry name" value="PPR"/>
    <property type="match status" value="2"/>
</dbReference>
<dbReference type="Gene3D" id="1.25.40.10">
    <property type="entry name" value="Tetratricopeptide repeat domain"/>
    <property type="match status" value="4"/>
</dbReference>
<dbReference type="Pfam" id="PF20431">
    <property type="entry name" value="E_motif"/>
    <property type="match status" value="1"/>
</dbReference>
<dbReference type="PROSITE" id="PS51375">
    <property type="entry name" value="PPR"/>
    <property type="match status" value="3"/>
</dbReference>
<dbReference type="InterPro" id="IPR046960">
    <property type="entry name" value="PPR_At4g14850-like_plant"/>
</dbReference>
<dbReference type="Pfam" id="PF13041">
    <property type="entry name" value="PPR_2"/>
    <property type="match status" value="1"/>
</dbReference>
<feature type="repeat" description="PPR" evidence="2">
    <location>
        <begin position="110"/>
        <end position="144"/>
    </location>
</feature>
<reference evidence="3 4" key="1">
    <citation type="journal article" date="2017" name="Nature">
        <title>The Apostasia genome and the evolution of orchids.</title>
        <authorList>
            <person name="Zhang G.Q."/>
            <person name="Liu K.W."/>
            <person name="Li Z."/>
            <person name="Lohaus R."/>
            <person name="Hsiao Y.Y."/>
            <person name="Niu S.C."/>
            <person name="Wang J.Y."/>
            <person name="Lin Y.C."/>
            <person name="Xu Q."/>
            <person name="Chen L.J."/>
            <person name="Yoshida K."/>
            <person name="Fujiwara S."/>
            <person name="Wang Z.W."/>
            <person name="Zhang Y.Q."/>
            <person name="Mitsuda N."/>
            <person name="Wang M."/>
            <person name="Liu G.H."/>
            <person name="Pecoraro L."/>
            <person name="Huang H.X."/>
            <person name="Xiao X.J."/>
            <person name="Lin M."/>
            <person name="Wu X.Y."/>
            <person name="Wu W.L."/>
            <person name="Chen Y.Y."/>
            <person name="Chang S.B."/>
            <person name="Sakamoto S."/>
            <person name="Ohme-Takagi M."/>
            <person name="Yagi M."/>
            <person name="Zeng S.J."/>
            <person name="Shen C.Y."/>
            <person name="Yeh C.M."/>
            <person name="Luo Y.B."/>
            <person name="Tsai W.C."/>
            <person name="Van de Peer Y."/>
            <person name="Liu Z.J."/>
        </authorList>
    </citation>
    <scope>NUCLEOTIDE SEQUENCE [LARGE SCALE GENOMIC DNA]</scope>
    <source>
        <strain evidence="4">cv. Shenzhen</strain>
        <tissue evidence="3">Stem</tissue>
    </source>
</reference>
<organism evidence="3 4">
    <name type="scientific">Apostasia shenzhenica</name>
    <dbReference type="NCBI Taxonomy" id="1088818"/>
    <lineage>
        <taxon>Eukaryota</taxon>
        <taxon>Viridiplantae</taxon>
        <taxon>Streptophyta</taxon>
        <taxon>Embryophyta</taxon>
        <taxon>Tracheophyta</taxon>
        <taxon>Spermatophyta</taxon>
        <taxon>Magnoliopsida</taxon>
        <taxon>Liliopsida</taxon>
        <taxon>Asparagales</taxon>
        <taxon>Orchidaceae</taxon>
        <taxon>Apostasioideae</taxon>
        <taxon>Apostasia</taxon>
    </lineage>
</organism>
<feature type="repeat" description="PPR" evidence="2">
    <location>
        <begin position="312"/>
        <end position="342"/>
    </location>
</feature>
<dbReference type="PANTHER" id="PTHR47926">
    <property type="entry name" value="PENTATRICOPEPTIDE REPEAT-CONTAINING PROTEIN"/>
    <property type="match status" value="1"/>
</dbReference>
<dbReference type="InterPro" id="IPR011990">
    <property type="entry name" value="TPR-like_helical_dom_sf"/>
</dbReference>
<protein>
    <submittedName>
        <fullName evidence="3">Pentatricopeptide repeat-containing protein</fullName>
        <ecNumber evidence="3">3.4.24.-</ecNumber>
    </submittedName>
</protein>
<gene>
    <name evidence="3" type="primary">PCMP-H6</name>
    <name evidence="3" type="ORF">AXF42_Ash019065</name>
</gene>
<dbReference type="InterPro" id="IPR046848">
    <property type="entry name" value="E_motif"/>
</dbReference>
<dbReference type="EC" id="3.4.24.-" evidence="3"/>
<dbReference type="GO" id="GO:0003723">
    <property type="term" value="F:RNA binding"/>
    <property type="evidence" value="ECO:0007669"/>
    <property type="project" value="InterPro"/>
</dbReference>
<dbReference type="FunFam" id="1.25.40.10:FF:000242">
    <property type="entry name" value="Pentatricopeptide repeat-containing protein"/>
    <property type="match status" value="1"/>
</dbReference>
<dbReference type="AlphaFoldDB" id="A0A2I0BB80"/>
<keyword evidence="1" id="KW-0677">Repeat</keyword>
<dbReference type="Pfam" id="PF01535">
    <property type="entry name" value="PPR"/>
    <property type="match status" value="3"/>
</dbReference>
<sequence length="492" mass="54616">MSMAKRAALSNSCLSQNAVLYSLHHSNTHYHQESSSPPVQELPQPPPLESLLHRLSSSPRPQQFNEIHAHFTTSGLFRSTFAANHLLHCSCSFLSFHLCFLIFSQLRHPDIFSYNTAIKSLAQSSNPLGSLLLYANLLEKGIQPNEYTLCFLLDCCSHGPALLEGRQLHAHLLRRGLNCGTFSSTALINMYGDGGALHDAYQVFDEMPRRSNVSWGAMINAFLTHGKPLDGWRLLSFMRRSGMAPSNATLLSILSFCKAMGKFEIGRAIHGHAAMMDLELNVKLGTSLIDLYCNFGEIGIAMNVFAEMPVKNVAAWNCLIGGMAINGHGAEAVKLFEEMKQQLDVKPNGVTFLVVLQACSHAGLVEKGVKYFLQMTRDYKIAPGLKHYGCLVDLYGKAGRVREAVELTWSMPIEVDTVIWVALFSACRTHGYWELGELMAAKVIKLVPDDSCGYLLLSDAYAVKRRWDDVLGLRRMMREMTIKKMPGLSSAL</sequence>
<dbReference type="GO" id="GO:0009451">
    <property type="term" value="P:RNA modification"/>
    <property type="evidence" value="ECO:0007669"/>
    <property type="project" value="InterPro"/>
</dbReference>
<evidence type="ECO:0000256" key="2">
    <source>
        <dbReference type="PROSITE-ProRule" id="PRU00708"/>
    </source>
</evidence>
<name>A0A2I0BB80_9ASPA</name>
<evidence type="ECO:0000313" key="3">
    <source>
        <dbReference type="EMBL" id="PKA65053.1"/>
    </source>
</evidence>
<dbReference type="InterPro" id="IPR002885">
    <property type="entry name" value="PPR_rpt"/>
</dbReference>
<dbReference type="GO" id="GO:0016787">
    <property type="term" value="F:hydrolase activity"/>
    <property type="evidence" value="ECO:0007669"/>
    <property type="project" value="UniProtKB-KW"/>
</dbReference>
<dbReference type="OrthoDB" id="767233at2759"/>
<dbReference type="PANTHER" id="PTHR47926:SF408">
    <property type="entry name" value="DYW DOMAIN-CONTAINING PROTEIN"/>
    <property type="match status" value="1"/>
</dbReference>
<feature type="repeat" description="PPR" evidence="2">
    <location>
        <begin position="211"/>
        <end position="245"/>
    </location>
</feature>
<keyword evidence="4" id="KW-1185">Reference proteome</keyword>
<accession>A0A2I0BB80</accession>
<dbReference type="FunFam" id="1.25.40.10:FF:000344">
    <property type="entry name" value="Pentatricopeptide repeat-containing protein"/>
    <property type="match status" value="1"/>
</dbReference>
<keyword evidence="3" id="KW-0378">Hydrolase</keyword>
<evidence type="ECO:0000313" key="4">
    <source>
        <dbReference type="Proteomes" id="UP000236161"/>
    </source>
</evidence>
<evidence type="ECO:0000256" key="1">
    <source>
        <dbReference type="ARBA" id="ARBA00022737"/>
    </source>
</evidence>
<proteinExistence type="predicted"/>